<protein>
    <submittedName>
        <fullName evidence="2">Uncharacterized protein</fullName>
    </submittedName>
</protein>
<keyword evidence="1" id="KW-1133">Transmembrane helix</keyword>
<sequence length="516" mass="58405">MFMKQSRSKNRMIQTARAASQAIRPGRLSKHTEHIHAVSTMRSLPRRPSGVRLDEIGAARPAAADTNEASLFFKTKKATVAFGLGVVFASGWLIAASQGILEKFKFIYIQPAGMEKSLLVFHIIEQFGGASKSLMQFLILANRTGRRPVLPGIAERGITDRTIYRSADRSNVEDLDQFLDLGSLTLDPGLPARGFREHINEKGKILDAVVFIVLNPFQRPRFSHLNQKGVVQECVGMWNRCRRKPLHCGEYFMWISDMRGLDFWELAPGGKAWCVHHNFLRWNETLGDWFDTFFQDAPNVAIINWVGAVSPPCHSSNRVCSAQEDSQGEAGSIEFYMQRLRLSNNILQLADRFLASHPELSASSARTGYNSVHLRAEMVLNYRYLSPKCNDSGVYTWFADLKRNISAWNGTWFRARDLKPGGSRTLARYDPEIYQRLEKLEFDLWRDAPATFVENDCGSLRGVKCFLLDVAILSRGRQLFLWGSSGGVDLLCRIERKRLGMPRKSTFRSMLTPEGC</sequence>
<keyword evidence="1" id="KW-0812">Transmembrane</keyword>
<evidence type="ECO:0000313" key="3">
    <source>
        <dbReference type="Proteomes" id="UP001642484"/>
    </source>
</evidence>
<keyword evidence="1" id="KW-0472">Membrane</keyword>
<proteinExistence type="predicted"/>
<organism evidence="2 3">
    <name type="scientific">Durusdinium trenchii</name>
    <dbReference type="NCBI Taxonomy" id="1381693"/>
    <lineage>
        <taxon>Eukaryota</taxon>
        <taxon>Sar</taxon>
        <taxon>Alveolata</taxon>
        <taxon>Dinophyceae</taxon>
        <taxon>Suessiales</taxon>
        <taxon>Symbiodiniaceae</taxon>
        <taxon>Durusdinium</taxon>
    </lineage>
</organism>
<accession>A0ABP0KLY0</accession>
<dbReference type="Proteomes" id="UP001642484">
    <property type="component" value="Unassembled WGS sequence"/>
</dbReference>
<evidence type="ECO:0000256" key="1">
    <source>
        <dbReference type="SAM" id="Phobius"/>
    </source>
</evidence>
<keyword evidence="3" id="KW-1185">Reference proteome</keyword>
<gene>
    <name evidence="2" type="ORF">CCMP2556_LOCUS16898</name>
</gene>
<name>A0ABP0KLY0_9DINO</name>
<dbReference type="EMBL" id="CAXAMN010009180">
    <property type="protein sequence ID" value="CAK9027840.1"/>
    <property type="molecule type" value="Genomic_DNA"/>
</dbReference>
<reference evidence="2 3" key="1">
    <citation type="submission" date="2024-02" db="EMBL/GenBank/DDBJ databases">
        <authorList>
            <person name="Chen Y."/>
            <person name="Shah S."/>
            <person name="Dougan E. K."/>
            <person name="Thang M."/>
            <person name="Chan C."/>
        </authorList>
    </citation>
    <scope>NUCLEOTIDE SEQUENCE [LARGE SCALE GENOMIC DNA]</scope>
</reference>
<feature type="transmembrane region" description="Helical" evidence="1">
    <location>
        <begin position="80"/>
        <end position="101"/>
    </location>
</feature>
<evidence type="ECO:0000313" key="2">
    <source>
        <dbReference type="EMBL" id="CAK9027840.1"/>
    </source>
</evidence>
<comment type="caution">
    <text evidence="2">The sequence shown here is derived from an EMBL/GenBank/DDBJ whole genome shotgun (WGS) entry which is preliminary data.</text>
</comment>